<evidence type="ECO:0000256" key="9">
    <source>
        <dbReference type="ARBA" id="ARBA00023136"/>
    </source>
</evidence>
<name>A0A2W5PU13_9BACT</name>
<dbReference type="PIRSF" id="PIRSF005413">
    <property type="entry name" value="COX11"/>
    <property type="match status" value="1"/>
</dbReference>
<dbReference type="Pfam" id="PF04442">
    <property type="entry name" value="CtaG_Cox11"/>
    <property type="match status" value="1"/>
</dbReference>
<evidence type="ECO:0000256" key="8">
    <source>
        <dbReference type="ARBA" id="ARBA00023008"/>
    </source>
</evidence>
<reference evidence="11 12" key="1">
    <citation type="submission" date="2017-08" db="EMBL/GenBank/DDBJ databases">
        <title>Infants hospitalized years apart are colonized by the same room-sourced microbial strains.</title>
        <authorList>
            <person name="Brooks B."/>
            <person name="Olm M.R."/>
            <person name="Firek B.A."/>
            <person name="Baker R."/>
            <person name="Thomas B.C."/>
            <person name="Morowitz M.J."/>
            <person name="Banfield J.F."/>
        </authorList>
    </citation>
    <scope>NUCLEOTIDE SEQUENCE [LARGE SCALE GENOMIC DNA]</scope>
    <source>
        <strain evidence="11">S2_005_002_R2_29</strain>
    </source>
</reference>
<evidence type="ECO:0000313" key="11">
    <source>
        <dbReference type="EMBL" id="PZQ48257.1"/>
    </source>
</evidence>
<dbReference type="NCBIfam" id="NF003465">
    <property type="entry name" value="PRK05089.1"/>
    <property type="match status" value="1"/>
</dbReference>
<dbReference type="SUPFAM" id="SSF110111">
    <property type="entry name" value="Ctag/Cox11"/>
    <property type="match status" value="1"/>
</dbReference>
<comment type="caution">
    <text evidence="11">The sequence shown here is derived from an EMBL/GenBank/DDBJ whole genome shotgun (WGS) entry which is preliminary data.</text>
</comment>
<dbReference type="HAMAP" id="MF_00155">
    <property type="entry name" value="CtaG"/>
    <property type="match status" value="1"/>
</dbReference>
<dbReference type="Proteomes" id="UP000249417">
    <property type="component" value="Unassembled WGS sequence"/>
</dbReference>
<dbReference type="AlphaFoldDB" id="A0A2W5PU13"/>
<evidence type="ECO:0000313" key="12">
    <source>
        <dbReference type="Proteomes" id="UP000249417"/>
    </source>
</evidence>
<dbReference type="GO" id="GO:0005886">
    <property type="term" value="C:plasma membrane"/>
    <property type="evidence" value="ECO:0007669"/>
    <property type="project" value="UniProtKB-SubCell"/>
</dbReference>
<organism evidence="11 12">
    <name type="scientific">Micavibrio aeruginosavorus</name>
    <dbReference type="NCBI Taxonomy" id="349221"/>
    <lineage>
        <taxon>Bacteria</taxon>
        <taxon>Pseudomonadati</taxon>
        <taxon>Bdellovibrionota</taxon>
        <taxon>Bdellovibrionia</taxon>
        <taxon>Bdellovibrionales</taxon>
        <taxon>Pseudobdellovibrionaceae</taxon>
        <taxon>Micavibrio</taxon>
    </lineage>
</organism>
<feature type="topological domain" description="Cytoplasmic" evidence="10">
    <location>
        <begin position="1"/>
        <end position="6"/>
    </location>
</feature>
<keyword evidence="10" id="KW-1003">Cell membrane</keyword>
<evidence type="ECO:0000256" key="1">
    <source>
        <dbReference type="ARBA" id="ARBA00004007"/>
    </source>
</evidence>
<evidence type="ECO:0000256" key="7">
    <source>
        <dbReference type="ARBA" id="ARBA00022989"/>
    </source>
</evidence>
<feature type="topological domain" description="Periplasmic" evidence="10">
    <location>
        <begin position="26"/>
        <end position="189"/>
    </location>
</feature>
<accession>A0A2W5PU13</accession>
<evidence type="ECO:0000256" key="5">
    <source>
        <dbReference type="ARBA" id="ARBA00022692"/>
    </source>
</evidence>
<keyword evidence="7 10" id="KW-1133">Transmembrane helix</keyword>
<dbReference type="PANTHER" id="PTHR21320">
    <property type="entry name" value="CYTOCHROME C OXIDASE ASSEMBLY PROTEIN COX11-RELATED"/>
    <property type="match status" value="1"/>
</dbReference>
<dbReference type="PANTHER" id="PTHR21320:SF3">
    <property type="entry name" value="CYTOCHROME C OXIDASE ASSEMBLY PROTEIN COX11, MITOCHONDRIAL-RELATED"/>
    <property type="match status" value="1"/>
</dbReference>
<comment type="subcellular location">
    <subcellularLocation>
        <location evidence="2 10">Cell inner membrane</location>
        <topology evidence="2 10">Single-pass type II membrane protein</topology>
        <orientation evidence="2 10">Periplasmic side</orientation>
    </subcellularLocation>
</comment>
<dbReference type="InterPro" id="IPR007533">
    <property type="entry name" value="Cyt_c_oxidase_assmbl_CtaG"/>
</dbReference>
<keyword evidence="5 10" id="KW-0812">Transmembrane</keyword>
<dbReference type="InterPro" id="IPR023471">
    <property type="entry name" value="CtaG/Cox11_dom_sf"/>
</dbReference>
<protein>
    <recommendedName>
        <fullName evidence="4 10">Cytochrome c oxidase assembly protein CtaG</fullName>
    </recommendedName>
</protein>
<dbReference type="GO" id="GO:0008535">
    <property type="term" value="P:respiratory chain complex IV assembly"/>
    <property type="evidence" value="ECO:0007669"/>
    <property type="project" value="UniProtKB-UniRule"/>
</dbReference>
<keyword evidence="8 10" id="KW-0186">Copper</keyword>
<evidence type="ECO:0000256" key="4">
    <source>
        <dbReference type="ARBA" id="ARBA00015384"/>
    </source>
</evidence>
<evidence type="ECO:0000256" key="6">
    <source>
        <dbReference type="ARBA" id="ARBA00022968"/>
    </source>
</evidence>
<keyword evidence="10" id="KW-0997">Cell inner membrane</keyword>
<sequence>MDKNTKTISLVFLVVAFMVGLAFASVPLYRAFCQLTGFGGTTMKADKLPDQIIDRKITIKFDTNTSNHINWDFKPEKYSEDVKLGQQGLISFIAKNKDRQPSAGTALFNVTPNKAGAYFHKIQCFCFAEQLLQPGEEMRMPVVFYVDPKMNDDHEMEDVQTITLSYTFFPAESEELDKALEAFYNTPKD</sequence>
<keyword evidence="6 10" id="KW-0735">Signal-anchor</keyword>
<proteinExistence type="inferred from homology"/>
<dbReference type="EMBL" id="QFQB01000006">
    <property type="protein sequence ID" value="PZQ48257.1"/>
    <property type="molecule type" value="Genomic_DNA"/>
</dbReference>
<dbReference type="Gene3D" id="2.60.370.10">
    <property type="entry name" value="Ctag/Cox11"/>
    <property type="match status" value="1"/>
</dbReference>
<keyword evidence="9 10" id="KW-0472">Membrane</keyword>
<evidence type="ECO:0000256" key="10">
    <source>
        <dbReference type="HAMAP-Rule" id="MF_00155"/>
    </source>
</evidence>
<comment type="similarity">
    <text evidence="3 10">Belongs to the COX11/CtaG family.</text>
</comment>
<comment type="function">
    <text evidence="1 10">Exerts its effect at some terminal stage of cytochrome c oxidase synthesis, probably by being involved in the insertion of the copper B into subunit I.</text>
</comment>
<dbReference type="FunFam" id="2.60.370.10:FF:000001">
    <property type="entry name" value="COX11 cytochrome c oxidase assembly homolog"/>
    <property type="match status" value="1"/>
</dbReference>
<evidence type="ECO:0000256" key="2">
    <source>
        <dbReference type="ARBA" id="ARBA00004382"/>
    </source>
</evidence>
<gene>
    <name evidence="10" type="primary">ctaG</name>
    <name evidence="11" type="ORF">DI551_01860</name>
</gene>
<dbReference type="GO" id="GO:0005507">
    <property type="term" value="F:copper ion binding"/>
    <property type="evidence" value="ECO:0007669"/>
    <property type="project" value="InterPro"/>
</dbReference>
<evidence type="ECO:0000256" key="3">
    <source>
        <dbReference type="ARBA" id="ARBA00009620"/>
    </source>
</evidence>